<proteinExistence type="predicted"/>
<organism evidence="1 2">
    <name type="scientific">Rathayibacter festucae DSM 15932</name>
    <dbReference type="NCBI Taxonomy" id="1328866"/>
    <lineage>
        <taxon>Bacteria</taxon>
        <taxon>Bacillati</taxon>
        <taxon>Actinomycetota</taxon>
        <taxon>Actinomycetes</taxon>
        <taxon>Micrococcales</taxon>
        <taxon>Microbacteriaceae</taxon>
        <taxon>Rathayibacter</taxon>
    </lineage>
</organism>
<dbReference type="SUPFAM" id="SSF51658">
    <property type="entry name" value="Xylose isomerase-like"/>
    <property type="match status" value="1"/>
</dbReference>
<dbReference type="KEGG" id="rfs:C1I64_16865"/>
<dbReference type="RefSeq" id="WP_127887994.1">
    <property type="nucleotide sequence ID" value="NZ_CP028137.1"/>
</dbReference>
<dbReference type="Pfam" id="PF16154">
    <property type="entry name" value="DUF4862"/>
    <property type="match status" value="1"/>
</dbReference>
<evidence type="ECO:0008006" key="3">
    <source>
        <dbReference type="Google" id="ProtNLM"/>
    </source>
</evidence>
<dbReference type="InterPro" id="IPR032344">
    <property type="entry name" value="DUF4862"/>
</dbReference>
<gene>
    <name evidence="1" type="ORF">C1I64_16865</name>
</gene>
<accession>A0A3Q9V1U5</accession>
<evidence type="ECO:0000313" key="1">
    <source>
        <dbReference type="EMBL" id="AZZ53543.1"/>
    </source>
</evidence>
<dbReference type="Proteomes" id="UP000285317">
    <property type="component" value="Chromosome"/>
</dbReference>
<reference evidence="1 2" key="1">
    <citation type="submission" date="2018-03" db="EMBL/GenBank/DDBJ databases">
        <title>Bacteriophage NCPPB3778 and a type I-E CRISPR drive the evolution of the US Biological Select Agent, Rathayibacter toxicus.</title>
        <authorList>
            <person name="Davis E.W.II."/>
            <person name="Tabima J.F."/>
            <person name="Weisberg A.J."/>
            <person name="Dantas Lopes L."/>
            <person name="Wiseman M.S."/>
            <person name="Wiseman M.S."/>
            <person name="Pupko T."/>
            <person name="Belcher M.S."/>
            <person name="Sechler A.J."/>
            <person name="Tancos M.A."/>
            <person name="Schroeder B.K."/>
            <person name="Murray T.D."/>
            <person name="Luster D.G."/>
            <person name="Schneider W.L."/>
            <person name="Rogers E."/>
            <person name="Andreote F.D."/>
            <person name="Grunwald N.J."/>
            <person name="Putnam M.L."/>
            <person name="Chang J.H."/>
        </authorList>
    </citation>
    <scope>NUCLEOTIDE SEQUENCE [LARGE SCALE GENOMIC DNA]</scope>
    <source>
        <strain evidence="1 2">DSM 15932</strain>
    </source>
</reference>
<evidence type="ECO:0000313" key="2">
    <source>
        <dbReference type="Proteomes" id="UP000285317"/>
    </source>
</evidence>
<dbReference type="EMBL" id="CP028137">
    <property type="protein sequence ID" value="AZZ53543.1"/>
    <property type="molecule type" value="Genomic_DNA"/>
</dbReference>
<sequence>MLVGAYPSLPEHARRDAVAFDAFHERIALVTGCSGFEIPFGSAFVPDEAELLRLLRRGGTHVLTLLPAVLERGVGLADPVEERRAAAGALVRWAVAAAVSVNESERRAVVDAVLLHSAPRMTRATADAARAAFSRSLAEIAGWDAHGVQFVIEHCDSFEGPGPAKGFLDLPTELDLASRHGFGTAINWGRSYLETRRLDGPLEHARAARDAGTLAMLGVSGVSDTATTLGPAFSDSHASVRTDDTVPSLLDPDTLQRFLEVDPGARVVTKVAGGPHALAASAHAARRPFLPAEQPRRPHMLVE</sequence>
<protein>
    <recommendedName>
        <fullName evidence="3">DUF4862 domain-containing protein</fullName>
    </recommendedName>
</protein>
<dbReference type="AlphaFoldDB" id="A0A3Q9V1U5"/>
<dbReference type="InterPro" id="IPR036237">
    <property type="entry name" value="Xyl_isomerase-like_sf"/>
</dbReference>
<dbReference type="Gene3D" id="3.20.20.150">
    <property type="entry name" value="Divalent-metal-dependent TIM barrel enzymes"/>
    <property type="match status" value="1"/>
</dbReference>
<name>A0A3Q9V1U5_9MICO</name>